<dbReference type="Pfam" id="PF00172">
    <property type="entry name" value="Zn_clus"/>
    <property type="match status" value="1"/>
</dbReference>
<dbReference type="PROSITE" id="PS00463">
    <property type="entry name" value="ZN2_CY6_FUNGAL_1"/>
    <property type="match status" value="1"/>
</dbReference>
<dbReference type="SMART" id="SM00066">
    <property type="entry name" value="GAL4"/>
    <property type="match status" value="1"/>
</dbReference>
<protein>
    <submittedName>
        <fullName evidence="3">Zn(2)-C6 fungal-type DNA-binding domain protein</fullName>
    </submittedName>
</protein>
<feature type="compositionally biased region" description="Pro residues" evidence="1">
    <location>
        <begin position="105"/>
        <end position="140"/>
    </location>
</feature>
<feature type="compositionally biased region" description="Polar residues" evidence="1">
    <location>
        <begin position="737"/>
        <end position="758"/>
    </location>
</feature>
<feature type="compositionally biased region" description="Basic and acidic residues" evidence="1">
    <location>
        <begin position="522"/>
        <end position="539"/>
    </location>
</feature>
<feature type="region of interest" description="Disordered" evidence="1">
    <location>
        <begin position="458"/>
        <end position="849"/>
    </location>
</feature>
<dbReference type="CDD" id="cd00067">
    <property type="entry name" value="GAL4"/>
    <property type="match status" value="1"/>
</dbReference>
<keyword evidence="3" id="KW-0238">DNA-binding</keyword>
<proteinExistence type="predicted"/>
<dbReference type="SUPFAM" id="SSF57701">
    <property type="entry name" value="Zn2/Cys6 DNA-binding domain"/>
    <property type="match status" value="1"/>
</dbReference>
<accession>W7TQV9</accession>
<feature type="domain" description="Zn(2)-C6 fungal-type" evidence="2">
    <location>
        <begin position="32"/>
        <end position="61"/>
    </location>
</feature>
<comment type="caution">
    <text evidence="3">The sequence shown here is derived from an EMBL/GenBank/DDBJ whole genome shotgun (WGS) entry which is preliminary data.</text>
</comment>
<reference evidence="3 4" key="1">
    <citation type="journal article" date="2014" name="Mol. Plant">
        <title>Chromosome Scale Genome Assembly and Transcriptome Profiling of Nannochloropsis gaditana in Nitrogen Depletion.</title>
        <authorList>
            <person name="Corteggiani Carpinelli E."/>
            <person name="Telatin A."/>
            <person name="Vitulo N."/>
            <person name="Forcato C."/>
            <person name="D'Angelo M."/>
            <person name="Schiavon R."/>
            <person name="Vezzi A."/>
            <person name="Giacometti G.M."/>
            <person name="Morosinotto T."/>
            <person name="Valle G."/>
        </authorList>
    </citation>
    <scope>NUCLEOTIDE SEQUENCE [LARGE SCALE GENOMIC DNA]</scope>
    <source>
        <strain evidence="3 4">B-31</strain>
    </source>
</reference>
<dbReference type="GO" id="GO:0003677">
    <property type="term" value="F:DNA binding"/>
    <property type="evidence" value="ECO:0007669"/>
    <property type="project" value="UniProtKB-KW"/>
</dbReference>
<evidence type="ECO:0000313" key="3">
    <source>
        <dbReference type="EMBL" id="EWM22836.1"/>
    </source>
</evidence>
<feature type="region of interest" description="Disordered" evidence="1">
    <location>
        <begin position="1"/>
        <end position="31"/>
    </location>
</feature>
<feature type="region of interest" description="Disordered" evidence="1">
    <location>
        <begin position="80"/>
        <end position="144"/>
    </location>
</feature>
<feature type="compositionally biased region" description="Polar residues" evidence="1">
    <location>
        <begin position="80"/>
        <end position="93"/>
    </location>
</feature>
<evidence type="ECO:0000313" key="4">
    <source>
        <dbReference type="Proteomes" id="UP000019335"/>
    </source>
</evidence>
<dbReference type="AlphaFoldDB" id="W7TQV9"/>
<feature type="compositionally biased region" description="Pro residues" evidence="1">
    <location>
        <begin position="639"/>
        <end position="665"/>
    </location>
</feature>
<dbReference type="GO" id="GO:0000981">
    <property type="term" value="F:DNA-binding transcription factor activity, RNA polymerase II-specific"/>
    <property type="evidence" value="ECO:0007669"/>
    <property type="project" value="InterPro"/>
</dbReference>
<feature type="compositionally biased region" description="Low complexity" evidence="1">
    <location>
        <begin position="473"/>
        <end position="484"/>
    </location>
</feature>
<evidence type="ECO:0000259" key="2">
    <source>
        <dbReference type="PROSITE" id="PS50048"/>
    </source>
</evidence>
<name>W7TQV9_9STRA</name>
<feature type="compositionally biased region" description="Pro residues" evidence="1">
    <location>
        <begin position="580"/>
        <end position="629"/>
    </location>
</feature>
<dbReference type="PROSITE" id="PS50048">
    <property type="entry name" value="ZN2_CY6_FUNGAL_2"/>
    <property type="match status" value="1"/>
</dbReference>
<organism evidence="3 4">
    <name type="scientific">Nannochloropsis gaditana</name>
    <dbReference type="NCBI Taxonomy" id="72520"/>
    <lineage>
        <taxon>Eukaryota</taxon>
        <taxon>Sar</taxon>
        <taxon>Stramenopiles</taxon>
        <taxon>Ochrophyta</taxon>
        <taxon>Eustigmatophyceae</taxon>
        <taxon>Eustigmatales</taxon>
        <taxon>Monodopsidaceae</taxon>
        <taxon>Nannochloropsis</taxon>
    </lineage>
</organism>
<dbReference type="Proteomes" id="UP000019335">
    <property type="component" value="Chromosome 20"/>
</dbReference>
<dbReference type="InterPro" id="IPR036864">
    <property type="entry name" value="Zn2-C6_fun-type_DNA-bd_sf"/>
</dbReference>
<feature type="compositionally biased region" description="Pro residues" evidence="1">
    <location>
        <begin position="694"/>
        <end position="708"/>
    </location>
</feature>
<evidence type="ECO:0000256" key="1">
    <source>
        <dbReference type="SAM" id="MobiDB-lite"/>
    </source>
</evidence>
<feature type="compositionally biased region" description="Low complexity" evidence="1">
    <location>
        <begin position="796"/>
        <end position="810"/>
    </location>
</feature>
<dbReference type="GO" id="GO:0008270">
    <property type="term" value="F:zinc ion binding"/>
    <property type="evidence" value="ECO:0007669"/>
    <property type="project" value="InterPro"/>
</dbReference>
<sequence>MPSNTNRPPSTKRAPMQAPSNGRKAREEGGMTCEGCKASKVKCDRIWPCTRCIRLTQKCVLPVTKKRSFLALRGHLLNESAQSMRQSRTTPPASASHAPDQAGPIPSPLFLPPDPVLPSLPIPAPPSAAPSPPPPFPAPGPAFEASRTLLDAGLEGSLLALMHVEREKRAREFGREMAAAFHRLHREGRCCRHKALVTLRMWRREAGARGCDVSWGASEEVGVALGVSEEELGERGRQDAKAMGWDVMETEGEAQGNPGRSRLAAAADVHVRELEKKEGGQGPVCAWIEGLATFQALDDGEGVWEEGAGLFSPAGEGPGGDHVGFWSRLHSKRSQVDGSTALLFSLFDGRRQLCALGRHFERNFLTRAEWEGLMTSGPPVLVPYLVASLVVGGDREDFFDVVADLYFGKALQASALLKVFDKDMRPFLAVLRLALLPPTEEGAGLVEVLTLRRSPCSKHLREQPGQRGGGSPSPGLASSLSVASTQRPGDWGADGSSSTGEDTAKRKGGGRGSKGKATASRGRGEGRGKSGEGEWTDAKKQRRMRALPGPAGSVPPSGPPPGPSYHIHHPPHLTPYGNLPLPPSLPSSLPLPPPGPLPPRGQHPSMQPPLFPPPHLPPPPPPPPPPYPYNPHLSRYPDPAHPLPAPPFVRPFYAPHPPSSLPSDPPQHHHLHLARGPPPPPPSIPLVGSAHPSHSPPSSSPRFFPPSPERLSQDVGPDASAHHSPLQAQPLLPTGSGIKTPTFLSSPTASRTMSTASPVSPLDQGISPRASSPHIAPPSPPSSDFLLQPTSLIGRSPAQAQHHASSASPAVTAGQGEERRIGGQEGDKDGGGDDRGEAHAPGSPGESSPLYALMAAAAALTQGAV</sequence>
<dbReference type="OrthoDB" id="2269373at2759"/>
<dbReference type="EMBL" id="AZIL01002059">
    <property type="protein sequence ID" value="EWM22836.1"/>
    <property type="molecule type" value="Genomic_DNA"/>
</dbReference>
<gene>
    <name evidence="3" type="ORF">Naga_100295g3</name>
</gene>
<dbReference type="Gene3D" id="4.10.240.10">
    <property type="entry name" value="Zn(2)-C6 fungal-type DNA-binding domain"/>
    <property type="match status" value="1"/>
</dbReference>
<feature type="compositionally biased region" description="Basic and acidic residues" evidence="1">
    <location>
        <begin position="816"/>
        <end position="838"/>
    </location>
</feature>
<keyword evidence="4" id="KW-1185">Reference proteome</keyword>
<dbReference type="InterPro" id="IPR001138">
    <property type="entry name" value="Zn2Cys6_DnaBD"/>
</dbReference>